<evidence type="ECO:0000256" key="1">
    <source>
        <dbReference type="ARBA" id="ARBA00004370"/>
    </source>
</evidence>
<dbReference type="SMART" id="SM00089">
    <property type="entry name" value="PKD"/>
    <property type="match status" value="5"/>
</dbReference>
<feature type="domain" description="PKD/Chitinase" evidence="9">
    <location>
        <begin position="584"/>
        <end position="674"/>
    </location>
</feature>
<evidence type="ECO:0000256" key="6">
    <source>
        <dbReference type="SAM" id="MobiDB-lite"/>
    </source>
</evidence>
<accession>A0A6F9DGE5</accession>
<dbReference type="InterPro" id="IPR029865">
    <property type="entry name" value="KIAA0319-like"/>
</dbReference>
<evidence type="ECO:0000313" key="10">
    <source>
        <dbReference type="EMBL" id="CAB3258576.1"/>
    </source>
</evidence>
<feature type="domain" description="PKD/Chitinase" evidence="9">
    <location>
        <begin position="777"/>
        <end position="868"/>
    </location>
</feature>
<proteinExistence type="evidence at transcript level"/>
<dbReference type="GO" id="GO:0001764">
    <property type="term" value="P:neuron migration"/>
    <property type="evidence" value="ECO:0007669"/>
    <property type="project" value="TreeGrafter"/>
</dbReference>
<dbReference type="FunFam" id="2.60.40.10:FF:000257">
    <property type="entry name" value="Dyslexia-associated protein KIAA0319-like"/>
    <property type="match status" value="1"/>
</dbReference>
<dbReference type="GO" id="GO:0016020">
    <property type="term" value="C:membrane"/>
    <property type="evidence" value="ECO:0007669"/>
    <property type="project" value="UniProtKB-SubCell"/>
</dbReference>
<dbReference type="InterPro" id="IPR022409">
    <property type="entry name" value="PKD/Chitinase_dom"/>
</dbReference>
<comment type="subcellular location">
    <subcellularLocation>
        <location evidence="1">Membrane</location>
    </subcellularLocation>
</comment>
<feature type="domain" description="PKD/Chitinase" evidence="9">
    <location>
        <begin position="485"/>
        <end position="578"/>
    </location>
</feature>
<feature type="domain" description="PKD/Chitinase" evidence="9">
    <location>
        <begin position="386"/>
        <end position="477"/>
    </location>
</feature>
<keyword evidence="4 7" id="KW-0472">Membrane</keyword>
<feature type="transmembrane region" description="Helical" evidence="7">
    <location>
        <begin position="1013"/>
        <end position="1039"/>
    </location>
</feature>
<dbReference type="InterPro" id="IPR013783">
    <property type="entry name" value="Ig-like_fold"/>
</dbReference>
<keyword evidence="2 7" id="KW-0812">Transmembrane</keyword>
<feature type="compositionally biased region" description="Polar residues" evidence="6">
    <location>
        <begin position="694"/>
        <end position="705"/>
    </location>
</feature>
<reference evidence="10" key="1">
    <citation type="submission" date="2020-04" db="EMBL/GenBank/DDBJ databases">
        <authorList>
            <person name="Neveu A P."/>
        </authorList>
    </citation>
    <scope>NUCLEOTIDE SEQUENCE</scope>
    <source>
        <tissue evidence="10">Whole embryo</tissue>
    </source>
</reference>
<dbReference type="Gene3D" id="2.60.40.10">
    <property type="entry name" value="Immunoglobulins"/>
    <property type="match status" value="5"/>
</dbReference>
<dbReference type="EMBL" id="LR786171">
    <property type="protein sequence ID" value="CAB3258576.1"/>
    <property type="molecule type" value="mRNA"/>
</dbReference>
<keyword evidence="5" id="KW-0325">Glycoprotein</keyword>
<feature type="region of interest" description="Disordered" evidence="6">
    <location>
        <begin position="675"/>
        <end position="710"/>
    </location>
</feature>
<keyword evidence="8" id="KW-0732">Signal</keyword>
<feature type="chain" id="PRO_5026114226" evidence="8">
    <location>
        <begin position="33"/>
        <end position="1182"/>
    </location>
</feature>
<keyword evidence="3 7" id="KW-1133">Transmembrane helix</keyword>
<dbReference type="Pfam" id="PF22352">
    <property type="entry name" value="K319L-like_PKD"/>
    <property type="match status" value="5"/>
</dbReference>
<sequence>MLRFSRSRENLRMYPYLFGNFCLLVCALVVKSQQVQQIGDCATYSQSENELQITGPIDSEHMTLMETDTAQECAQFCCDYGQDNYTCDVATFVAEDRNCLLIQCPPEGIDSGPCQPFLPKEGDEVMPLVQGRKSTLIYIVKRNTQESAFDLAKLDSFFNGGKEGFELAFDGMSTNSTNLSKDKSDIVINDDFSSSHQSKNDDNISHNVSLFLTKNNTSHVISASPSSILDTALSENNTQGETQLSKTPVTGNNLTDVSASTLVQSATPNSENPISTTTDKLETVKPVNQLAAQSILPDIFNNTSLAPKQATTPTASEALKSSQVITTTTAKITTTTKPIIQSPTPTTTIPTTTASTTSSTTTSTKSTTTATSKATTTTTPAIKVIHVTVEGETTITLPENTVILKAVADRTPEQANGYDYEWRPITPPKDFNGAVSGITDDTYTVSGLIAGQYTFNVIVSDTHGHGEASVNVTVLEPARVNTPPVAIISPKHQVLTLPTNAALLDGSKSTDDVGIVSYHWEPVKAPLQSILSTGKSLTSEKVLQLKGLQVGNYTIELTVTDTDGATDSAQATIFVDKKIDNPPIANAGPDQKIDFPQNTATLCGNDSTDDWGIVAYKWAVDSSSENQVFDMQGARSKCLELSNLEVGEYTFQLTVTDEAGQFDTAKVTVLVQPESNHPPKANAGDPQSIFEPPKSQTATVTLDGSKSTDDKKVTSYSWQQISAPGKTTLAKPNAAVTTVTGLYVPGDYVYELTVSDEEGETDTDKVTITVTKEQPPNAIAGPDVTITLPDDVAILNGNRSTDNYGIASYKWTRDHDSPAIGRIYNHSDKQAVLVVEGLEAGEYIFKLNVTNIRKKSSTDTVKVTVLEDPHVSHLVELHLSQAPKTFTESLKSNLVNQLKVLLSLVQEDHVNIQSTYVEHSSTDLVVLFYVQRQGGEFVNALEMVQTLNQKIKSDINFENFNAKRADTYVCENPCSGHGRCHLGSKECECETFWMENFFRVYAGDGTRNCDWSVLYVIIVSCILIFALSCLVYFLTCCCLRRKRKVKSGRIKRKKHLAAFDNGGYEKLSTKTSKNGTVHKNGLTRHTPQYRSSSLMRSMTSSSDDENQMVFEKRQLLNGPVRRTRSKANWSKRQKQKSSTLVEISDDSVDLHSGDSFDGRGLDGGDRVALRGVGGDSTLDNIL</sequence>
<name>A0A6F9DGE5_9ASCI</name>
<dbReference type="InterPro" id="IPR035986">
    <property type="entry name" value="PKD_dom_sf"/>
</dbReference>
<dbReference type="GO" id="GO:0031410">
    <property type="term" value="C:cytoplasmic vesicle"/>
    <property type="evidence" value="ECO:0007669"/>
    <property type="project" value="TreeGrafter"/>
</dbReference>
<dbReference type="PANTHER" id="PTHR46182">
    <property type="entry name" value="FI19480P1"/>
    <property type="match status" value="1"/>
</dbReference>
<evidence type="ECO:0000256" key="2">
    <source>
        <dbReference type="ARBA" id="ARBA00022692"/>
    </source>
</evidence>
<evidence type="ECO:0000256" key="4">
    <source>
        <dbReference type="ARBA" id="ARBA00023136"/>
    </source>
</evidence>
<dbReference type="CDD" id="cd00063">
    <property type="entry name" value="FN3"/>
    <property type="match status" value="1"/>
</dbReference>
<feature type="compositionally biased region" description="Basic residues" evidence="6">
    <location>
        <begin position="1121"/>
        <end position="1135"/>
    </location>
</feature>
<dbReference type="InterPro" id="IPR056502">
    <property type="entry name" value="KIAA0319-like_C"/>
</dbReference>
<evidence type="ECO:0000256" key="5">
    <source>
        <dbReference type="ARBA" id="ARBA00023180"/>
    </source>
</evidence>
<dbReference type="Pfam" id="PF23620">
    <property type="entry name" value="KIAA0319"/>
    <property type="match status" value="1"/>
</dbReference>
<organism evidence="10">
    <name type="scientific">Phallusia mammillata</name>
    <dbReference type="NCBI Taxonomy" id="59560"/>
    <lineage>
        <taxon>Eukaryota</taxon>
        <taxon>Metazoa</taxon>
        <taxon>Chordata</taxon>
        <taxon>Tunicata</taxon>
        <taxon>Ascidiacea</taxon>
        <taxon>Phlebobranchia</taxon>
        <taxon>Ascidiidae</taxon>
        <taxon>Phallusia</taxon>
    </lineage>
</organism>
<dbReference type="FunFam" id="2.60.40.10:FF:000061">
    <property type="entry name" value="Dyslexia-associated protein KIAA0319 homolog"/>
    <property type="match status" value="2"/>
</dbReference>
<feature type="signal peptide" evidence="8">
    <location>
        <begin position="1"/>
        <end position="32"/>
    </location>
</feature>
<gene>
    <name evidence="10" type="primary">Kiaa0319l-002</name>
</gene>
<evidence type="ECO:0000256" key="7">
    <source>
        <dbReference type="SAM" id="Phobius"/>
    </source>
</evidence>
<protein>
    <submittedName>
        <fullName evidence="10">Dyslexia-associated protein KIAA0319-like protein</fullName>
    </submittedName>
</protein>
<dbReference type="InterPro" id="IPR003961">
    <property type="entry name" value="FN3_dom"/>
</dbReference>
<dbReference type="AlphaFoldDB" id="A0A6F9DGE5"/>
<feature type="region of interest" description="Disordered" evidence="6">
    <location>
        <begin position="1121"/>
        <end position="1143"/>
    </location>
</feature>
<feature type="domain" description="PKD/Chitinase" evidence="9">
    <location>
        <begin position="685"/>
        <end position="773"/>
    </location>
</feature>
<dbReference type="SUPFAM" id="SSF49299">
    <property type="entry name" value="PKD domain"/>
    <property type="match status" value="4"/>
</dbReference>
<feature type="region of interest" description="Disordered" evidence="6">
    <location>
        <begin position="338"/>
        <end position="375"/>
    </location>
</feature>
<evidence type="ECO:0000256" key="3">
    <source>
        <dbReference type="ARBA" id="ARBA00022989"/>
    </source>
</evidence>
<evidence type="ECO:0000259" key="9">
    <source>
        <dbReference type="SMART" id="SM00089"/>
    </source>
</evidence>
<dbReference type="CDD" id="cd00146">
    <property type="entry name" value="PKD"/>
    <property type="match status" value="1"/>
</dbReference>
<evidence type="ECO:0000256" key="8">
    <source>
        <dbReference type="SAM" id="SignalP"/>
    </source>
</evidence>
<dbReference type="PANTHER" id="PTHR46182:SF2">
    <property type="entry name" value="FI19480P1"/>
    <property type="match status" value="1"/>
</dbReference>